<feature type="compositionally biased region" description="Polar residues" evidence="1">
    <location>
        <begin position="413"/>
        <end position="422"/>
    </location>
</feature>
<feature type="region of interest" description="Disordered" evidence="1">
    <location>
        <begin position="537"/>
        <end position="591"/>
    </location>
</feature>
<dbReference type="PANTHER" id="PTHR11695:SF294">
    <property type="entry name" value="RETICULON-4-INTERACTING PROTEIN 1, MITOCHONDRIAL"/>
    <property type="match status" value="1"/>
</dbReference>
<dbReference type="InterPro" id="IPR011032">
    <property type="entry name" value="GroES-like_sf"/>
</dbReference>
<feature type="compositionally biased region" description="Low complexity" evidence="1">
    <location>
        <begin position="217"/>
        <end position="253"/>
    </location>
</feature>
<evidence type="ECO:0000256" key="1">
    <source>
        <dbReference type="SAM" id="MobiDB-lite"/>
    </source>
</evidence>
<feature type="compositionally biased region" description="Polar residues" evidence="1">
    <location>
        <begin position="556"/>
        <end position="572"/>
    </location>
</feature>
<dbReference type="Proteomes" id="UP001497453">
    <property type="component" value="Chromosome 2"/>
</dbReference>
<feature type="compositionally biased region" description="Low complexity" evidence="1">
    <location>
        <begin position="538"/>
        <end position="555"/>
    </location>
</feature>
<feature type="compositionally biased region" description="Polar residues" evidence="1">
    <location>
        <begin position="196"/>
        <end position="211"/>
    </location>
</feature>
<proteinExistence type="predicted"/>
<dbReference type="SUPFAM" id="SSF50129">
    <property type="entry name" value="GroES-like"/>
    <property type="match status" value="1"/>
</dbReference>
<feature type="compositionally biased region" description="Low complexity" evidence="1">
    <location>
        <begin position="169"/>
        <end position="190"/>
    </location>
</feature>
<sequence length="1161" mass="125563">MPKPTLLQTLFNQPSQSYQFPPEKHYYSTKHDIQRRASHGHFSPAISPSSAPLSSSASLRHSVLSHSALDDSLYSSRSSSHSDVRTASLIPPDPVNVRASTHTRSASLSIASSHSLSIQPSSSSHFIAQGSASKPSFDSHFDSSDMNFRFPAPPIPEDDTDDDHTDIFYTPRSSLYSSPRTSRASSSALTEPKVTFHNQSVPKPNASSSNGVPPLSPSISRSSSATSASSSSSDLGSLLSTTTQATTSTRPTSPLNSDHSNKEPRSANGDVQTITVSKSHHNAEASSSRSKLNTRPRGVPATAGHRRTRSQAENGRFASTDRDWAENVRWLSANTPAVSSSQRKTKKLQGQREAIAPSTNIRRNASSSIAPSYPPLAKSAELRERARNSRGSRGSRGRGRMSALLEEDESDISEPTSGASSSEHSRPPSPAPQLPPVDQNKVTTTKVTIIPTPTPDPSTEPVMRRRSVSAHSRSDSQQNRFGTVLTAEPEELDELTDLDHPDARLRAYARSNENQRKSYRRLSRSLSLTQADPRAYASTLPTHSLPTPTSPSSTPASGYTSLTLPHATPSSSNKRRPPDSGKVDLPRSGAAQSSMATIEIIRGAAYVQTSTSNSAGREKRRRHLSFSLKFFDASKKLRSRSKEKESATPAYLLDALPLPVAFTAHLSPPTYVPASHVLVKVFAVGLDSLDSLLVKHKLDVSGGSGKASKAVGYIPGRSLVGRVVQCGWDVSSDVCRKSDWVIALLDIRKSGALSEFVVVERHRLHRAPQPQFLAQPIPTPHRRQVHSRSMSVPIRSSKSPYTGMSSLGIDELALLPLCALPAHRAVRTFNEVLSSQLSRAKRAHGRLRAFITNGHDGVGEITVQLLRQRNVAICVQVPQSLSPIPIVTVGENGAASRSPRSQQKAASSEDFDLLEARLQAWGVEEIHIGDPLVVVERLAAEKQSFDLFLDTVGGLEIWEAAQRLLLTEPEAIPLTPSEETPLDSPQRQRIDKHGVSHAHFTTLVGDHPTRPFPSAQDNIRSGFRSLRRAMSTTRPNPSSGSTSFASNSTASSSTIVVDRDNADQGASQRKAKRTSKRTVGYAFVSPIADVDFQGEDINDSLSAILAMVEKGWIRPWIGDSEDDAKSKVVNFEKAPEVFRRNANGPVGMLADGGTCIVKVAG</sequence>
<accession>A0ABP1D208</accession>
<reference evidence="3" key="1">
    <citation type="submission" date="2024-04" db="EMBL/GenBank/DDBJ databases">
        <authorList>
            <person name="Shaw F."/>
            <person name="Minotto A."/>
        </authorList>
    </citation>
    <scope>NUCLEOTIDE SEQUENCE [LARGE SCALE GENOMIC DNA]</scope>
</reference>
<feature type="region of interest" description="Disordered" evidence="1">
    <location>
        <begin position="1"/>
        <end position="21"/>
    </location>
</feature>
<feature type="compositionally biased region" description="Low complexity" evidence="1">
    <location>
        <begin position="73"/>
        <end position="88"/>
    </location>
</feature>
<organism evidence="2 3">
    <name type="scientific">Somion occarium</name>
    <dbReference type="NCBI Taxonomy" id="3059160"/>
    <lineage>
        <taxon>Eukaryota</taxon>
        <taxon>Fungi</taxon>
        <taxon>Dikarya</taxon>
        <taxon>Basidiomycota</taxon>
        <taxon>Agaricomycotina</taxon>
        <taxon>Agaricomycetes</taxon>
        <taxon>Polyporales</taxon>
        <taxon>Cerrenaceae</taxon>
        <taxon>Somion</taxon>
    </lineage>
</organism>
<feature type="compositionally biased region" description="Polar residues" evidence="1">
    <location>
        <begin position="787"/>
        <end position="797"/>
    </location>
</feature>
<feature type="compositionally biased region" description="Basic and acidic residues" evidence="1">
    <location>
        <begin position="576"/>
        <end position="585"/>
    </location>
</feature>
<feature type="compositionally biased region" description="Polar residues" evidence="1">
    <location>
        <begin position="357"/>
        <end position="370"/>
    </location>
</feature>
<feature type="compositionally biased region" description="Low complexity" evidence="1">
    <location>
        <begin position="1038"/>
        <end position="1054"/>
    </location>
</feature>
<feature type="compositionally biased region" description="Low complexity" evidence="1">
    <location>
        <begin position="441"/>
        <end position="451"/>
    </location>
</feature>
<protein>
    <submittedName>
        <fullName evidence="2">Uncharacterized protein</fullName>
    </submittedName>
</protein>
<feature type="region of interest" description="Disordered" evidence="1">
    <location>
        <begin position="73"/>
        <end position="101"/>
    </location>
</feature>
<feature type="compositionally biased region" description="Polar residues" evidence="1">
    <location>
        <begin position="1"/>
        <end position="19"/>
    </location>
</feature>
<dbReference type="PANTHER" id="PTHR11695">
    <property type="entry name" value="ALCOHOL DEHYDROGENASE RELATED"/>
    <property type="match status" value="1"/>
</dbReference>
<feature type="region of interest" description="Disordered" evidence="1">
    <location>
        <begin position="145"/>
        <end position="320"/>
    </location>
</feature>
<evidence type="ECO:0000313" key="3">
    <source>
        <dbReference type="Proteomes" id="UP001497453"/>
    </source>
</evidence>
<feature type="compositionally biased region" description="Polar residues" evidence="1">
    <location>
        <begin position="284"/>
        <end position="293"/>
    </location>
</feature>
<dbReference type="InterPro" id="IPR050700">
    <property type="entry name" value="YIM1/Zinc_Alcohol_DH_Fams"/>
</dbReference>
<dbReference type="EMBL" id="OZ037945">
    <property type="protein sequence ID" value="CAL1701940.1"/>
    <property type="molecule type" value="Genomic_DNA"/>
</dbReference>
<evidence type="ECO:0000313" key="2">
    <source>
        <dbReference type="EMBL" id="CAL1701940.1"/>
    </source>
</evidence>
<feature type="region of interest" description="Disordered" evidence="1">
    <location>
        <begin position="335"/>
        <end position="499"/>
    </location>
</feature>
<keyword evidence="3" id="KW-1185">Reference proteome</keyword>
<feature type="compositionally biased region" description="Polar residues" evidence="1">
    <location>
        <begin position="469"/>
        <end position="481"/>
    </location>
</feature>
<gene>
    <name evidence="2" type="ORF">GFSPODELE1_LOCUS3820</name>
</gene>
<name>A0ABP1D208_9APHY</name>
<feature type="region of interest" description="Disordered" evidence="1">
    <location>
        <begin position="1030"/>
        <end position="1075"/>
    </location>
</feature>
<feature type="region of interest" description="Disordered" evidence="1">
    <location>
        <begin position="773"/>
        <end position="797"/>
    </location>
</feature>
<dbReference type="Gene3D" id="3.90.180.10">
    <property type="entry name" value="Medium-chain alcohol dehydrogenases, catalytic domain"/>
    <property type="match status" value="1"/>
</dbReference>
<feature type="compositionally biased region" description="Basic residues" evidence="1">
    <location>
        <begin position="388"/>
        <end position="399"/>
    </location>
</feature>